<dbReference type="AlphaFoldDB" id="A0A918UVX6"/>
<dbReference type="InterPro" id="IPR019734">
    <property type="entry name" value="TPR_rpt"/>
</dbReference>
<dbReference type="GO" id="GO:0043531">
    <property type="term" value="F:ADP binding"/>
    <property type="evidence" value="ECO:0007669"/>
    <property type="project" value="InterPro"/>
</dbReference>
<keyword evidence="9" id="KW-1185">Reference proteome</keyword>
<dbReference type="InterPro" id="IPR002182">
    <property type="entry name" value="NB-ARC"/>
</dbReference>
<dbReference type="Pfam" id="PF00486">
    <property type="entry name" value="Trans_reg_C"/>
    <property type="match status" value="1"/>
</dbReference>
<comment type="caution">
    <text evidence="8">The sequence shown here is derived from an EMBL/GenBank/DDBJ whole genome shotgun (WGS) entry which is preliminary data.</text>
</comment>
<keyword evidence="4 6" id="KW-0238">DNA-binding</keyword>
<dbReference type="GO" id="GO:0000160">
    <property type="term" value="P:phosphorelay signal transduction system"/>
    <property type="evidence" value="ECO:0007669"/>
    <property type="project" value="UniProtKB-KW"/>
</dbReference>
<dbReference type="CDD" id="cd15831">
    <property type="entry name" value="BTAD"/>
    <property type="match status" value="1"/>
</dbReference>
<comment type="similarity">
    <text evidence="1">Belongs to the AfsR/DnrI/RedD regulatory family.</text>
</comment>
<reference evidence="8" key="1">
    <citation type="journal article" date="2014" name="Int. J. Syst. Evol. Microbiol.">
        <title>Complete genome sequence of Corynebacterium casei LMG S-19264T (=DSM 44701T), isolated from a smear-ripened cheese.</title>
        <authorList>
            <consortium name="US DOE Joint Genome Institute (JGI-PGF)"/>
            <person name="Walter F."/>
            <person name="Albersmeier A."/>
            <person name="Kalinowski J."/>
            <person name="Ruckert C."/>
        </authorList>
    </citation>
    <scope>NUCLEOTIDE SEQUENCE</scope>
    <source>
        <strain evidence="8">JCM 4988</strain>
    </source>
</reference>
<evidence type="ECO:0000313" key="8">
    <source>
        <dbReference type="EMBL" id="GGZ36656.1"/>
    </source>
</evidence>
<dbReference type="SUPFAM" id="SSF52540">
    <property type="entry name" value="P-loop containing nucleoside triphosphate hydrolases"/>
    <property type="match status" value="1"/>
</dbReference>
<evidence type="ECO:0000256" key="5">
    <source>
        <dbReference type="ARBA" id="ARBA00023163"/>
    </source>
</evidence>
<dbReference type="InterPro" id="IPR005158">
    <property type="entry name" value="BTAD"/>
</dbReference>
<organism evidence="8 9">
    <name type="scientific">Streptomyces inusitatus</name>
    <dbReference type="NCBI Taxonomy" id="68221"/>
    <lineage>
        <taxon>Bacteria</taxon>
        <taxon>Bacillati</taxon>
        <taxon>Actinomycetota</taxon>
        <taxon>Actinomycetes</taxon>
        <taxon>Kitasatosporales</taxon>
        <taxon>Streptomycetaceae</taxon>
        <taxon>Streptomyces</taxon>
    </lineage>
</organism>
<dbReference type="SMART" id="SM01043">
    <property type="entry name" value="BTAD"/>
    <property type="match status" value="1"/>
</dbReference>
<dbReference type="SMART" id="SM00028">
    <property type="entry name" value="TPR"/>
    <property type="match status" value="4"/>
</dbReference>
<dbReference type="Proteomes" id="UP000630936">
    <property type="component" value="Unassembled WGS sequence"/>
</dbReference>
<dbReference type="Gene3D" id="1.10.10.10">
    <property type="entry name" value="Winged helix-like DNA-binding domain superfamily/Winged helix DNA-binding domain"/>
    <property type="match status" value="2"/>
</dbReference>
<sequence>MNPSVPFTFTLLGTVRGWRGTEELSLAGPQQRTALAMLLLAGGQPVTTEELVDGLWGAGSPKAGTTTVRTYVSRIRTLLEPGHRRNGGPTLLVSVGSSYALELPDGSLDVTLAEREATAAEARRADDPRGAQILLNRAVSRWRGAPLASLAGPFAEAWRERLAQRRLSLLEARVELDLELGDARAAVTDLTAAVAGHPLRESLRLPLMRALYQCGRQAEALDVFRDVRTVLARELGIDPDPRLSELYGRILRSDPALLPGRAERAAGPTPVAAQVPVPAPAPAPAAAVPAPAQLPADMADFTGRERIVAALTASLSAPAGPAVPVFAISGMGGSGKTALAVHVAHRLRPRFPGGQLFVDLAGVTDRPAEPHMVLGHLLRSLGVPEAGVPEDLEARAALYRTMLAEQKMLVVLDNAAGMEQIRHLLPGYPSCAVIVTSRVRLTAMPAHTVELDPFHPEEALELLASVIGRRRVLAEPEAARKLVAACGHLPLAVRVIACRVVARPGSTVADCLRRLSDERRGLDQLRAGDLDVQACFQLGYDQLAPALARAFRLLALPEAETVSLPFAAALLGAEEFDAEQLLDELVQAGLLQSPQLGRYRYHDLVRLFARRRCAETDAEERVAEALTRLLDFLLGTVRNAYRLVRPGHLIASLLEGGRAPGVAFADARSAHDWFDVERDGVLCVLLQAVLRTPALVGRASDVLLGLDPLLERAYAWSDIVHVGGAVVSGAERAGLPRAEAAARYMLGGALWQLGRPVEGADHIERAGGLCRDHDHPLVLAEVMMLRALISAALDGGHNGVTVGLLREALDFQRAIGNPSGEANTLGSLAFAQNVVGDPAAAIRTCAEGLALYRELGDPMGEAQILIHRGSALGLSGETAASAECYARSLELSRELGLRFLEAGTLHRIAETRLSAADASSAVAAAEEARALSHDLGMFRIEARALATLGRALAALGRRESAVARLRESVAVYRRLGLAEGAGAEAALAELTEARAGAGAGAATAPMGGPVAGG</sequence>
<dbReference type="InterPro" id="IPR001867">
    <property type="entry name" value="OmpR/PhoB-type_DNA-bd"/>
</dbReference>
<dbReference type="GO" id="GO:0003677">
    <property type="term" value="F:DNA binding"/>
    <property type="evidence" value="ECO:0007669"/>
    <property type="project" value="UniProtKB-UniRule"/>
</dbReference>
<dbReference type="InterPro" id="IPR036388">
    <property type="entry name" value="WH-like_DNA-bd_sf"/>
</dbReference>
<evidence type="ECO:0000256" key="1">
    <source>
        <dbReference type="ARBA" id="ARBA00005820"/>
    </source>
</evidence>
<dbReference type="PROSITE" id="PS51755">
    <property type="entry name" value="OMPR_PHOB"/>
    <property type="match status" value="1"/>
</dbReference>
<evidence type="ECO:0000256" key="3">
    <source>
        <dbReference type="ARBA" id="ARBA00023015"/>
    </source>
</evidence>
<feature type="DNA-binding region" description="OmpR/PhoB-type" evidence="6">
    <location>
        <begin position="1"/>
        <end position="103"/>
    </location>
</feature>
<dbReference type="Pfam" id="PF03704">
    <property type="entry name" value="BTAD"/>
    <property type="match status" value="1"/>
</dbReference>
<evidence type="ECO:0000256" key="6">
    <source>
        <dbReference type="PROSITE-ProRule" id="PRU01091"/>
    </source>
</evidence>
<dbReference type="Pfam" id="PF00931">
    <property type="entry name" value="NB-ARC"/>
    <property type="match status" value="1"/>
</dbReference>
<dbReference type="PANTHER" id="PTHR35807">
    <property type="entry name" value="TRANSCRIPTIONAL REGULATOR REDD-RELATED"/>
    <property type="match status" value="1"/>
</dbReference>
<dbReference type="SUPFAM" id="SSF48452">
    <property type="entry name" value="TPR-like"/>
    <property type="match status" value="2"/>
</dbReference>
<dbReference type="InterPro" id="IPR011990">
    <property type="entry name" value="TPR-like_helical_dom_sf"/>
</dbReference>
<proteinExistence type="inferred from homology"/>
<dbReference type="GO" id="GO:0006355">
    <property type="term" value="P:regulation of DNA-templated transcription"/>
    <property type="evidence" value="ECO:0007669"/>
    <property type="project" value="InterPro"/>
</dbReference>
<dbReference type="Gene3D" id="3.40.50.300">
    <property type="entry name" value="P-loop containing nucleotide triphosphate hydrolases"/>
    <property type="match status" value="1"/>
</dbReference>
<dbReference type="SUPFAM" id="SSF46894">
    <property type="entry name" value="C-terminal effector domain of the bipartite response regulators"/>
    <property type="match status" value="1"/>
</dbReference>
<dbReference type="EMBL" id="BMWG01000009">
    <property type="protein sequence ID" value="GGZ36656.1"/>
    <property type="molecule type" value="Genomic_DNA"/>
</dbReference>
<accession>A0A918UVX6</accession>
<evidence type="ECO:0000256" key="4">
    <source>
        <dbReference type="ARBA" id="ARBA00023125"/>
    </source>
</evidence>
<dbReference type="RefSeq" id="WP_190123888.1">
    <property type="nucleotide sequence ID" value="NZ_BMWG01000009.1"/>
</dbReference>
<dbReference type="InterPro" id="IPR016032">
    <property type="entry name" value="Sig_transdc_resp-reg_C-effctor"/>
</dbReference>
<dbReference type="PANTHER" id="PTHR35807:SF1">
    <property type="entry name" value="TRANSCRIPTIONAL REGULATOR REDD"/>
    <property type="match status" value="1"/>
</dbReference>
<dbReference type="PRINTS" id="PR00364">
    <property type="entry name" value="DISEASERSIST"/>
</dbReference>
<gene>
    <name evidence="8" type="primary">afsR</name>
    <name evidence="8" type="ORF">GCM10010387_33410</name>
</gene>
<dbReference type="SMART" id="SM00862">
    <property type="entry name" value="Trans_reg_C"/>
    <property type="match status" value="1"/>
</dbReference>
<dbReference type="Gene3D" id="1.25.40.10">
    <property type="entry name" value="Tetratricopeptide repeat domain"/>
    <property type="match status" value="2"/>
</dbReference>
<protein>
    <submittedName>
        <fullName evidence="8">Regulatory protein AfsR</fullName>
    </submittedName>
</protein>
<evidence type="ECO:0000313" key="9">
    <source>
        <dbReference type="Proteomes" id="UP000630936"/>
    </source>
</evidence>
<keyword evidence="5" id="KW-0804">Transcription</keyword>
<keyword evidence="2" id="KW-0902">Two-component regulatory system</keyword>
<evidence type="ECO:0000259" key="7">
    <source>
        <dbReference type="PROSITE" id="PS51755"/>
    </source>
</evidence>
<name>A0A918UVX6_9ACTN</name>
<feature type="domain" description="OmpR/PhoB-type" evidence="7">
    <location>
        <begin position="1"/>
        <end position="103"/>
    </location>
</feature>
<keyword evidence="3" id="KW-0805">Transcription regulation</keyword>
<evidence type="ECO:0000256" key="2">
    <source>
        <dbReference type="ARBA" id="ARBA00023012"/>
    </source>
</evidence>
<dbReference type="InterPro" id="IPR027417">
    <property type="entry name" value="P-loop_NTPase"/>
</dbReference>
<reference evidence="8" key="2">
    <citation type="submission" date="2020-09" db="EMBL/GenBank/DDBJ databases">
        <authorList>
            <person name="Sun Q."/>
            <person name="Ohkuma M."/>
        </authorList>
    </citation>
    <scope>NUCLEOTIDE SEQUENCE</scope>
    <source>
        <strain evidence="8">JCM 4988</strain>
    </source>
</reference>
<dbReference type="InterPro" id="IPR051677">
    <property type="entry name" value="AfsR-DnrI-RedD_regulator"/>
</dbReference>